<dbReference type="KEGG" id="vg:5130282"/>
<organism evidence="1 2">
    <name type="scientific">Staphylococcus phage Twort (strain DSM 17442 / HER 48)</name>
    <name type="common">Bacteriophage Twort</name>
    <dbReference type="NCBI Taxonomy" id="2908167"/>
    <lineage>
        <taxon>Viruses</taxon>
        <taxon>Duplodnaviria</taxon>
        <taxon>Heunggongvirae</taxon>
        <taxon>Uroviricota</taxon>
        <taxon>Caudoviricetes</taxon>
        <taxon>Herelleviridae</taxon>
        <taxon>Twortvirinae</taxon>
        <taxon>Twortvirus</taxon>
        <taxon>Twortvirus twort</taxon>
    </lineage>
</organism>
<reference evidence="1 2" key="1">
    <citation type="submission" date="2020-03" db="EMBL/GenBank/DDBJ databases">
        <title>Variable regions in the genome of staphylococcal bacteriophage Twort.</title>
        <authorList>
            <person name="Glowacka-Rutkowska A."/>
            <person name="Gawor J."/>
            <person name="Lobocka M."/>
        </authorList>
    </citation>
    <scope>NUCLEOTIDE SEQUENCE [LARGE SCALE GENOMIC DNA]</scope>
</reference>
<gene>
    <name evidence="1" type="ORF">TwortDSMZ_033</name>
</gene>
<sequence>MYDILMGIAFIGLAFLLLFMVSESLMVRIKRIKRSNFPKEIDMNDIEILSKEKIVRLITVSGKEYWLDMEEYKKERENGSDFIGAEGTAINKYKVESVTMYVTGDLKYNNITMSYYIKNNKMVAWKKIDGLKDIDYIQEGDKLIKE</sequence>
<dbReference type="RefSeq" id="YP_238680.1">
    <property type="nucleotide sequence ID" value="NC_007021.1"/>
</dbReference>
<proteinExistence type="predicted"/>
<name>A0A6H0X5B6_BPTWO</name>
<protein>
    <submittedName>
        <fullName evidence="1">Membrane binding protein</fullName>
    </submittedName>
</protein>
<dbReference type="Proteomes" id="UP000503318">
    <property type="component" value="Segment"/>
</dbReference>
<evidence type="ECO:0000313" key="2">
    <source>
        <dbReference type="Proteomes" id="UP000503318"/>
    </source>
</evidence>
<evidence type="ECO:0000313" key="1">
    <source>
        <dbReference type="EMBL" id="QIW89042.1"/>
    </source>
</evidence>
<dbReference type="EMBL" id="MT151386">
    <property type="protein sequence ID" value="QIW89042.1"/>
    <property type="molecule type" value="Genomic_DNA"/>
</dbReference>
<accession>A0A6H0X5B6</accession>
<organismHost>
    <name type="scientific">Twortvirus twort</name>
    <dbReference type="NCBI Taxonomy" id="55510"/>
</organismHost>